<gene>
    <name evidence="2" type="ORF">clas64</name>
</gene>
<evidence type="ECO:0000313" key="2">
    <source>
        <dbReference type="EMBL" id="AKS25407.1"/>
    </source>
</evidence>
<dbReference type="SMART" id="SM00494">
    <property type="entry name" value="ChtBD2"/>
    <property type="match status" value="2"/>
</dbReference>
<dbReference type="Pfam" id="PF01607">
    <property type="entry name" value="CBM_14"/>
    <property type="match status" value="1"/>
</dbReference>
<dbReference type="Gene3D" id="2.170.140.10">
    <property type="entry name" value="Chitin binding domain"/>
    <property type="match status" value="1"/>
</dbReference>
<keyword evidence="3" id="KW-1185">Reference proteome</keyword>
<dbReference type="PROSITE" id="PS50940">
    <property type="entry name" value="CHIT_BIND_II"/>
    <property type="match status" value="1"/>
</dbReference>
<protein>
    <submittedName>
        <fullName evidence="2">Clas64</fullName>
    </submittedName>
</protein>
<dbReference type="Proteomes" id="UP000232791">
    <property type="component" value="Segment"/>
</dbReference>
<feature type="domain" description="Chitin-binding type-2" evidence="1">
    <location>
        <begin position="106"/>
        <end position="168"/>
    </location>
</feature>
<dbReference type="InterPro" id="IPR036508">
    <property type="entry name" value="Chitin-bd_dom_sf"/>
</dbReference>
<proteinExistence type="predicted"/>
<name>A0A0K0WSH0_9BBAC</name>
<evidence type="ECO:0000313" key="3">
    <source>
        <dbReference type="Proteomes" id="UP000232791"/>
    </source>
</evidence>
<dbReference type="EMBL" id="KR091910">
    <property type="protein sequence ID" value="AKS25407.1"/>
    <property type="molecule type" value="Genomic_DNA"/>
</dbReference>
<dbReference type="GO" id="GO:0008061">
    <property type="term" value="F:chitin binding"/>
    <property type="evidence" value="ECO:0007669"/>
    <property type="project" value="InterPro"/>
</dbReference>
<accession>A0A0K0WSH0</accession>
<reference evidence="2 3" key="1">
    <citation type="journal article" date="2015" name="PLoS ONE">
        <title>The Complete Genome of a New Betabaculovirus from Clostera anastomosis.</title>
        <authorList>
            <person name="Yin F."/>
            <person name="Zhu Z."/>
            <person name="Liu X."/>
            <person name="Hou D."/>
            <person name="Wang J."/>
            <person name="Zhang L."/>
            <person name="Wang M."/>
            <person name="Kou Z."/>
            <person name="Wang H."/>
            <person name="Deng F."/>
            <person name="Hu Z."/>
        </authorList>
    </citation>
    <scope>NUCLEOTIDE SEQUENCE [LARGE SCALE GENOMIC DNA]</scope>
    <source>
        <strain evidence="2 3">ClasGV-B</strain>
    </source>
</reference>
<dbReference type="SUPFAM" id="SSF57625">
    <property type="entry name" value="Invertebrate chitin-binding proteins"/>
    <property type="match status" value="1"/>
</dbReference>
<organism evidence="2 3">
    <name type="scientific">Clostera anastomosis granulovirus B</name>
    <dbReference type="NCBI Taxonomy" id="1986290"/>
    <lineage>
        <taxon>Viruses</taxon>
        <taxon>Viruses incertae sedis</taxon>
        <taxon>Naldaviricetes</taxon>
        <taxon>Lefavirales</taxon>
        <taxon>Baculoviridae</taxon>
        <taxon>Betabaculovirus</taxon>
        <taxon>Betabaculovirus alterclanastomosis</taxon>
    </lineage>
</organism>
<dbReference type="InterPro" id="IPR002557">
    <property type="entry name" value="Chitin-bd_dom"/>
</dbReference>
<sequence length="171" mass="19554">MCDLRQIKMYITMIGRVMFVLVFFVFVVFVLQVRSTPPPNDTNDLEDVVNSCSQPDLRNCQYFYNCLGILNSCRAQDRFDSTTNQCQNYYLTNCGDRYNPPFPSVSELCTPFWNNQFSQSIFPTSMCSQYVTCDSTVNVTHTQQCPSGTMFSLANMKCMPVPEVDCGMRHG</sequence>
<dbReference type="OrthoDB" id="24146at10239"/>
<evidence type="ECO:0000259" key="1">
    <source>
        <dbReference type="PROSITE" id="PS50940"/>
    </source>
</evidence>
<dbReference type="GO" id="GO:0005576">
    <property type="term" value="C:extracellular region"/>
    <property type="evidence" value="ECO:0007669"/>
    <property type="project" value="InterPro"/>
</dbReference>